<dbReference type="InterPro" id="IPR001482">
    <property type="entry name" value="T2SS/T4SS_dom"/>
</dbReference>
<dbReference type="RefSeq" id="WP_170035794.1">
    <property type="nucleotide sequence ID" value="NZ_JABDTL010000001.1"/>
</dbReference>
<dbReference type="InterPro" id="IPR006321">
    <property type="entry name" value="PilT/PilU"/>
</dbReference>
<gene>
    <name evidence="3" type="ORF">HNQ61_002031</name>
</gene>
<protein>
    <submittedName>
        <fullName evidence="3">Twitching motility protein PilT</fullName>
    </submittedName>
</protein>
<dbReference type="Gene3D" id="3.40.50.300">
    <property type="entry name" value="P-loop containing nucleotide triphosphate hydrolases"/>
    <property type="match status" value="1"/>
</dbReference>
<dbReference type="AlphaFoldDB" id="A0A841GRY3"/>
<comment type="caution">
    <text evidence="3">The sequence shown here is derived from an EMBL/GenBank/DDBJ whole genome shotgun (WGS) entry which is preliminary data.</text>
</comment>
<keyword evidence="4" id="KW-1185">Reference proteome</keyword>
<dbReference type="Proteomes" id="UP000582837">
    <property type="component" value="Unassembled WGS sequence"/>
</dbReference>
<evidence type="ECO:0000313" key="3">
    <source>
        <dbReference type="EMBL" id="MBB6070412.1"/>
    </source>
</evidence>
<organism evidence="3 4">
    <name type="scientific">Longimicrobium terrae</name>
    <dbReference type="NCBI Taxonomy" id="1639882"/>
    <lineage>
        <taxon>Bacteria</taxon>
        <taxon>Pseudomonadati</taxon>
        <taxon>Gemmatimonadota</taxon>
        <taxon>Longimicrobiia</taxon>
        <taxon>Longimicrobiales</taxon>
        <taxon>Longimicrobiaceae</taxon>
        <taxon>Longimicrobium</taxon>
    </lineage>
</organism>
<sequence>MTNALHILLGAAAERGASDLHLSPGEMPWLRIQGEMTPLPLETGPLAGDEIERMLHAVMAPEDLGRWNGAERRSVNFAYAAPEIGRFRVSLASSLAGSAAVIRRIPPEVPSTEALGLPAAATDLADAPAGLVFVTGASGAGKSTTLAALVDRINQTRNGHILTIEDPVEYVHTAKRCRITQREVGIHTASFTNALEDALRQDPDVIVVGEVRTAEQLQLILQAAETGHLVMGSLHTITAVNAISRMVGMVETARQGQVRAQIAESLRGIITQRLVPAVDGQRVAALEILVNSAAVAANIEAGNTVEIRSAIESGRAGMRTLEQSLAGLVISDQLSYATAREHANDPKALDRHLWANTREPI</sequence>
<evidence type="ECO:0000313" key="4">
    <source>
        <dbReference type="Proteomes" id="UP000582837"/>
    </source>
</evidence>
<dbReference type="PANTHER" id="PTHR30486">
    <property type="entry name" value="TWITCHING MOTILITY PROTEIN PILT"/>
    <property type="match status" value="1"/>
</dbReference>
<dbReference type="SUPFAM" id="SSF52540">
    <property type="entry name" value="P-loop containing nucleoside triphosphate hydrolases"/>
    <property type="match status" value="1"/>
</dbReference>
<dbReference type="CDD" id="cd01131">
    <property type="entry name" value="PilT"/>
    <property type="match status" value="1"/>
</dbReference>
<dbReference type="EMBL" id="JACHIA010000004">
    <property type="protein sequence ID" value="MBB6070412.1"/>
    <property type="molecule type" value="Genomic_DNA"/>
</dbReference>
<comment type="similarity">
    <text evidence="1">Belongs to the GSP E family.</text>
</comment>
<evidence type="ECO:0000256" key="1">
    <source>
        <dbReference type="ARBA" id="ARBA00006611"/>
    </source>
</evidence>
<dbReference type="InterPro" id="IPR050921">
    <property type="entry name" value="T4SS_GSP_E_ATPase"/>
</dbReference>
<accession>A0A841GRY3</accession>
<dbReference type="Gene3D" id="3.30.450.90">
    <property type="match status" value="1"/>
</dbReference>
<dbReference type="Pfam" id="PF00437">
    <property type="entry name" value="T2SSE"/>
    <property type="match status" value="1"/>
</dbReference>
<dbReference type="NCBIfam" id="TIGR01420">
    <property type="entry name" value="pilT_fam"/>
    <property type="match status" value="1"/>
</dbReference>
<feature type="domain" description="Bacterial type II secretion system protein E" evidence="2">
    <location>
        <begin position="84"/>
        <end position="288"/>
    </location>
</feature>
<dbReference type="InterPro" id="IPR027417">
    <property type="entry name" value="P-loop_NTPase"/>
</dbReference>
<reference evidence="3 4" key="1">
    <citation type="submission" date="2020-08" db="EMBL/GenBank/DDBJ databases">
        <title>Genomic Encyclopedia of Type Strains, Phase IV (KMG-IV): sequencing the most valuable type-strain genomes for metagenomic binning, comparative biology and taxonomic classification.</title>
        <authorList>
            <person name="Goeker M."/>
        </authorList>
    </citation>
    <scope>NUCLEOTIDE SEQUENCE [LARGE SCALE GENOMIC DNA]</scope>
    <source>
        <strain evidence="3 4">DSM 29007</strain>
    </source>
</reference>
<dbReference type="GO" id="GO:0016887">
    <property type="term" value="F:ATP hydrolysis activity"/>
    <property type="evidence" value="ECO:0007669"/>
    <property type="project" value="InterPro"/>
</dbReference>
<dbReference type="GO" id="GO:0005524">
    <property type="term" value="F:ATP binding"/>
    <property type="evidence" value="ECO:0007669"/>
    <property type="project" value="InterPro"/>
</dbReference>
<proteinExistence type="inferred from homology"/>
<evidence type="ECO:0000259" key="2">
    <source>
        <dbReference type="Pfam" id="PF00437"/>
    </source>
</evidence>
<name>A0A841GRY3_9BACT</name>